<dbReference type="GO" id="GO:0016491">
    <property type="term" value="F:oxidoreductase activity"/>
    <property type="evidence" value="ECO:0007669"/>
    <property type="project" value="UniProtKB-KW"/>
</dbReference>
<proteinExistence type="inferred from homology"/>
<dbReference type="PANTHER" id="PTHR24320:SF252">
    <property type="entry name" value="DEHYDROGENASE_REDUCTASE FAMILY PROTEIN, PUTATIVE (AFU_ORTHOLOGUE AFUA_3G08550)-RELATED"/>
    <property type="match status" value="1"/>
</dbReference>
<reference evidence="4" key="1">
    <citation type="journal article" date="2020" name="Stud. Mycol.">
        <title>101 Dothideomycetes genomes: a test case for predicting lifestyles and emergence of pathogens.</title>
        <authorList>
            <person name="Haridas S."/>
            <person name="Albert R."/>
            <person name="Binder M."/>
            <person name="Bloem J."/>
            <person name="Labutti K."/>
            <person name="Salamov A."/>
            <person name="Andreopoulos B."/>
            <person name="Baker S."/>
            <person name="Barry K."/>
            <person name="Bills G."/>
            <person name="Bluhm B."/>
            <person name="Cannon C."/>
            <person name="Castanera R."/>
            <person name="Culley D."/>
            <person name="Daum C."/>
            <person name="Ezra D."/>
            <person name="Gonzalez J."/>
            <person name="Henrissat B."/>
            <person name="Kuo A."/>
            <person name="Liang C."/>
            <person name="Lipzen A."/>
            <person name="Lutzoni F."/>
            <person name="Magnuson J."/>
            <person name="Mondo S."/>
            <person name="Nolan M."/>
            <person name="Ohm R."/>
            <person name="Pangilinan J."/>
            <person name="Park H.-J."/>
            <person name="Ramirez L."/>
            <person name="Alfaro M."/>
            <person name="Sun H."/>
            <person name="Tritt A."/>
            <person name="Yoshinaga Y."/>
            <person name="Zwiers L.-H."/>
            <person name="Turgeon B."/>
            <person name="Goodwin S."/>
            <person name="Spatafora J."/>
            <person name="Crous P."/>
            <person name="Grigoriev I."/>
        </authorList>
    </citation>
    <scope>NUCLEOTIDE SEQUENCE</scope>
    <source>
        <strain evidence="4">CBS 109.77</strain>
    </source>
</reference>
<keyword evidence="5" id="KW-1185">Reference proteome</keyword>
<keyword evidence="3" id="KW-0560">Oxidoreductase</keyword>
<dbReference type="Gene3D" id="3.40.50.720">
    <property type="entry name" value="NAD(P)-binding Rossmann-like Domain"/>
    <property type="match status" value="1"/>
</dbReference>
<evidence type="ECO:0000313" key="4">
    <source>
        <dbReference type="EMBL" id="KAF2786043.1"/>
    </source>
</evidence>
<dbReference type="InterPro" id="IPR036291">
    <property type="entry name" value="NAD(P)-bd_dom_sf"/>
</dbReference>
<gene>
    <name evidence="4" type="ORF">K505DRAFT_380515</name>
</gene>
<comment type="similarity">
    <text evidence="1">Belongs to the short-chain dehydrogenases/reductases (SDR) family.</text>
</comment>
<dbReference type="Proteomes" id="UP000799757">
    <property type="component" value="Unassembled WGS sequence"/>
</dbReference>
<dbReference type="AlphaFoldDB" id="A0A6A6WQ18"/>
<accession>A0A6A6WQ18</accession>
<dbReference type="OrthoDB" id="542013at2759"/>
<dbReference type="PANTHER" id="PTHR24320">
    <property type="entry name" value="RETINOL DEHYDROGENASE"/>
    <property type="match status" value="1"/>
</dbReference>
<protein>
    <submittedName>
        <fullName evidence="4">Retinol dehydrogenase 12</fullName>
    </submittedName>
</protein>
<evidence type="ECO:0000256" key="3">
    <source>
        <dbReference type="ARBA" id="ARBA00023002"/>
    </source>
</evidence>
<sequence length="338" mass="36877">MATPMTWPQLGRQLLYSQFFVRIPPPYGDFSGQTVIVTGSNTGLGFEAARHLLRLKAAKVILAVRSLAKGEAAAEELVKLTSATKNAIEVMPLDLLDPDSIKKFSDWANRLEKLDAVISNAGMLTQQWSTVNGMEAQIAVNVVYATLLGLLLLPKSRASAKKHNARGRIAFVSSDAHYVAQVKEANSPGSLFNALNNRDIAVMEDRYSTSKLFLLYAIREIAGRSPVTPDSNVIVDVLTPGMCHSGLFRDDKPWLHSLIEGFMMHILARSTATGGGALVDAVRTDLPLEAHGAYLMDCKIAENGPNVESEKGQALQKRFIQELFEKMETIAPGITEVL</sequence>
<keyword evidence="2" id="KW-0521">NADP</keyword>
<dbReference type="InterPro" id="IPR002347">
    <property type="entry name" value="SDR_fam"/>
</dbReference>
<organism evidence="4 5">
    <name type="scientific">Melanomma pulvis-pyrius CBS 109.77</name>
    <dbReference type="NCBI Taxonomy" id="1314802"/>
    <lineage>
        <taxon>Eukaryota</taxon>
        <taxon>Fungi</taxon>
        <taxon>Dikarya</taxon>
        <taxon>Ascomycota</taxon>
        <taxon>Pezizomycotina</taxon>
        <taxon>Dothideomycetes</taxon>
        <taxon>Pleosporomycetidae</taxon>
        <taxon>Pleosporales</taxon>
        <taxon>Melanommataceae</taxon>
        <taxon>Melanomma</taxon>
    </lineage>
</organism>
<dbReference type="SUPFAM" id="SSF51735">
    <property type="entry name" value="NAD(P)-binding Rossmann-fold domains"/>
    <property type="match status" value="1"/>
</dbReference>
<evidence type="ECO:0000256" key="2">
    <source>
        <dbReference type="ARBA" id="ARBA00022857"/>
    </source>
</evidence>
<dbReference type="PRINTS" id="PR00081">
    <property type="entry name" value="GDHRDH"/>
</dbReference>
<dbReference type="EMBL" id="MU002567">
    <property type="protein sequence ID" value="KAF2786043.1"/>
    <property type="molecule type" value="Genomic_DNA"/>
</dbReference>
<name>A0A6A6WQ18_9PLEO</name>
<dbReference type="Pfam" id="PF00106">
    <property type="entry name" value="adh_short"/>
    <property type="match status" value="1"/>
</dbReference>
<evidence type="ECO:0000256" key="1">
    <source>
        <dbReference type="ARBA" id="ARBA00006484"/>
    </source>
</evidence>
<evidence type="ECO:0000313" key="5">
    <source>
        <dbReference type="Proteomes" id="UP000799757"/>
    </source>
</evidence>